<dbReference type="EMBL" id="JAKFHA010000020">
    <property type="protein sequence ID" value="MCF2531036.1"/>
    <property type="molecule type" value="Genomic_DNA"/>
</dbReference>
<dbReference type="SUPFAM" id="SSF47240">
    <property type="entry name" value="Ferritin-like"/>
    <property type="match status" value="1"/>
</dbReference>
<protein>
    <submittedName>
        <fullName evidence="4">DNA starvation/stationary phase protection protein</fullName>
    </submittedName>
</protein>
<dbReference type="PROSITE" id="PS00818">
    <property type="entry name" value="DPS_1"/>
    <property type="match status" value="1"/>
</dbReference>
<reference evidence="4" key="1">
    <citation type="submission" date="2022-01" db="EMBL/GenBank/DDBJ databases">
        <title>Genome-Based Taxonomic Classification of the Phylum Actinobacteria.</title>
        <authorList>
            <person name="Gao Y."/>
        </authorList>
    </citation>
    <scope>NUCLEOTIDE SEQUENCE</scope>
    <source>
        <strain evidence="4">KLBMP 8922</strain>
    </source>
</reference>
<dbReference type="CDD" id="cd01043">
    <property type="entry name" value="DPS"/>
    <property type="match status" value="1"/>
</dbReference>
<dbReference type="PIRSF" id="PIRSF005900">
    <property type="entry name" value="Dps"/>
    <property type="match status" value="1"/>
</dbReference>
<comment type="similarity">
    <text evidence="1 2">Belongs to the Dps family.</text>
</comment>
<dbReference type="InterPro" id="IPR008331">
    <property type="entry name" value="Ferritin_DPS_dom"/>
</dbReference>
<dbReference type="PANTHER" id="PTHR42932">
    <property type="entry name" value="GENERAL STRESS PROTEIN 20U"/>
    <property type="match status" value="1"/>
</dbReference>
<dbReference type="AlphaFoldDB" id="A0AA41Q5J5"/>
<dbReference type="Proteomes" id="UP001165378">
    <property type="component" value="Unassembled WGS sequence"/>
</dbReference>
<gene>
    <name evidence="4" type="ORF">LZ495_28005</name>
</gene>
<evidence type="ECO:0000256" key="2">
    <source>
        <dbReference type="RuleBase" id="RU003875"/>
    </source>
</evidence>
<keyword evidence="5" id="KW-1185">Reference proteome</keyword>
<evidence type="ECO:0000259" key="3">
    <source>
        <dbReference type="Pfam" id="PF00210"/>
    </source>
</evidence>
<dbReference type="Pfam" id="PF00210">
    <property type="entry name" value="Ferritin"/>
    <property type="match status" value="1"/>
</dbReference>
<comment type="caution">
    <text evidence="4">The sequence shown here is derived from an EMBL/GenBank/DDBJ whole genome shotgun (WGS) entry which is preliminary data.</text>
</comment>
<dbReference type="GO" id="GO:0016722">
    <property type="term" value="F:oxidoreductase activity, acting on metal ions"/>
    <property type="evidence" value="ECO:0007669"/>
    <property type="project" value="InterPro"/>
</dbReference>
<organism evidence="4 5">
    <name type="scientific">Yinghuangia soli</name>
    <dbReference type="NCBI Taxonomy" id="2908204"/>
    <lineage>
        <taxon>Bacteria</taxon>
        <taxon>Bacillati</taxon>
        <taxon>Actinomycetota</taxon>
        <taxon>Actinomycetes</taxon>
        <taxon>Kitasatosporales</taxon>
        <taxon>Streptomycetaceae</taxon>
        <taxon>Yinghuangia</taxon>
    </lineage>
</organism>
<proteinExistence type="inferred from homology"/>
<dbReference type="InterPro" id="IPR012347">
    <property type="entry name" value="Ferritin-like"/>
</dbReference>
<dbReference type="PRINTS" id="PR01346">
    <property type="entry name" value="HELNAPAPROT"/>
</dbReference>
<dbReference type="PANTHER" id="PTHR42932:SF2">
    <property type="entry name" value="DNA PROTECTION DURING STARVATION PROTEIN 1"/>
    <property type="match status" value="1"/>
</dbReference>
<sequence length="157" mass="16634">MPGTSALLPTADRDVVGAALQETLVDLLHLAATAKQAHWNLYGPRFRSVHLQLDEIVETARTFADTVAERAATIGVAPDGRPAATAKAGSSADVPAGPLSDTVVVATFTTAVADLSVRMRRRIADTDGLDAVSQDLLIETTAALEKHHWMLRAENTP</sequence>
<dbReference type="RefSeq" id="WP_235055743.1">
    <property type="nucleotide sequence ID" value="NZ_JAKFHA010000020.1"/>
</dbReference>
<dbReference type="InterPro" id="IPR002177">
    <property type="entry name" value="DPS_DNA-bd"/>
</dbReference>
<evidence type="ECO:0000313" key="4">
    <source>
        <dbReference type="EMBL" id="MCF2531036.1"/>
    </source>
</evidence>
<dbReference type="InterPro" id="IPR023188">
    <property type="entry name" value="DPS_DNA-bd_CS"/>
</dbReference>
<dbReference type="InterPro" id="IPR009078">
    <property type="entry name" value="Ferritin-like_SF"/>
</dbReference>
<dbReference type="GO" id="GO:0008199">
    <property type="term" value="F:ferric iron binding"/>
    <property type="evidence" value="ECO:0007669"/>
    <property type="project" value="InterPro"/>
</dbReference>
<name>A0AA41Q5J5_9ACTN</name>
<dbReference type="Gene3D" id="1.20.1260.10">
    <property type="match status" value="1"/>
</dbReference>
<feature type="domain" description="Ferritin/DPS" evidence="3">
    <location>
        <begin position="18"/>
        <end position="153"/>
    </location>
</feature>
<evidence type="ECO:0000256" key="1">
    <source>
        <dbReference type="ARBA" id="ARBA00009497"/>
    </source>
</evidence>
<accession>A0AA41Q5J5</accession>
<evidence type="ECO:0000313" key="5">
    <source>
        <dbReference type="Proteomes" id="UP001165378"/>
    </source>
</evidence>